<organism evidence="11 12">
    <name type="scientific">Sclerotinia sclerotiorum (strain ATCC 18683 / 1980 / Ss-1)</name>
    <name type="common">White mold</name>
    <name type="synonym">Whetzelinia sclerotiorum</name>
    <dbReference type="NCBI Taxonomy" id="665079"/>
    <lineage>
        <taxon>Eukaryota</taxon>
        <taxon>Fungi</taxon>
        <taxon>Dikarya</taxon>
        <taxon>Ascomycota</taxon>
        <taxon>Pezizomycotina</taxon>
        <taxon>Leotiomycetes</taxon>
        <taxon>Helotiales</taxon>
        <taxon>Sclerotiniaceae</taxon>
        <taxon>Sclerotinia</taxon>
    </lineage>
</organism>
<dbReference type="Pfam" id="PF03198">
    <property type="entry name" value="Glyco_hydro_72"/>
    <property type="match status" value="1"/>
</dbReference>
<keyword evidence="5 9" id="KW-0732">Signal</keyword>
<dbReference type="OrthoDB" id="421038at2759"/>
<dbReference type="EC" id="2.4.1.-" evidence="9"/>
<dbReference type="GO" id="GO:0098552">
    <property type="term" value="C:side of membrane"/>
    <property type="evidence" value="ECO:0007669"/>
    <property type="project" value="UniProtKB-KW"/>
</dbReference>
<dbReference type="Proteomes" id="UP000177798">
    <property type="component" value="Chromosome 11"/>
</dbReference>
<sequence>MKQSTVVGLIASIASFAKATAAGTPVLAARASSTSSVEAVTISGNAFYKGSDRFYIRGVDYQPGGGTGTTSDPIADATSCKRDVEYFQQLGINTIRVYAVDNTADHDECMGYLADAGIYLVLDTDTPLYSLNRNEPQKSYNSVYLQSIFATIDKFANYTNTLAFISGNEVINDVNNTNCAPYVKAIVRDMKEYIGSRGYRSIPVGYSAADVAANQYTLAEYLNCGTDDERSDFYAINDYSWCDPSSMTTSGWDTLVKNYTGYSIPLFMSEFGCITNTRKFTEIAALYSTEMTAVFSGGLVYEYSNEGNGYGLVDISDGTVTTTDQFTYLKEAYANTTAPTGDGGAVTTTGSATTCPTESSEWNVSGDSLPAMPTPAQKFMTNGAGTGPGLDGAGSQEAGDTENESQGTATAGSGAVTYTASAGSSSSTSSKSASKSAGGRSVEVDMRAFGVVAVTLASMVCGMLLL</sequence>
<dbReference type="FunFam" id="3.20.20.80:FF:000032">
    <property type="entry name" value="1,3-beta-glucanosyltransferase"/>
    <property type="match status" value="1"/>
</dbReference>
<keyword evidence="7" id="KW-0325">Glycoprotein</keyword>
<dbReference type="OMA" id="CADFFAC"/>
<comment type="similarity">
    <text evidence="2 9">Belongs to the glycosyl hydrolase 72 family.</text>
</comment>
<name>A0A1D9QFQ8_SCLS1</name>
<evidence type="ECO:0000256" key="10">
    <source>
        <dbReference type="SAM" id="MobiDB-lite"/>
    </source>
</evidence>
<evidence type="ECO:0000256" key="6">
    <source>
        <dbReference type="ARBA" id="ARBA00023136"/>
    </source>
</evidence>
<evidence type="ECO:0000256" key="5">
    <source>
        <dbReference type="ARBA" id="ARBA00022729"/>
    </source>
</evidence>
<evidence type="ECO:0000256" key="1">
    <source>
        <dbReference type="ARBA" id="ARBA00004609"/>
    </source>
</evidence>
<dbReference type="Gene3D" id="3.20.20.80">
    <property type="entry name" value="Glycosidases"/>
    <property type="match status" value="1"/>
</dbReference>
<feature type="region of interest" description="Disordered" evidence="10">
    <location>
        <begin position="339"/>
        <end position="440"/>
    </location>
</feature>
<dbReference type="RefSeq" id="XP_001584563.1">
    <property type="nucleotide sequence ID" value="XM_001584513.1"/>
</dbReference>
<comment type="subcellular location">
    <subcellularLocation>
        <location evidence="1 9">Cell membrane</location>
        <topology evidence="1 9">Lipid-anchor</topology>
        <topology evidence="1 9">GPI-anchor</topology>
    </subcellularLocation>
</comment>
<dbReference type="VEuPathDB" id="FungiDB:sscle_11g085560"/>
<dbReference type="KEGG" id="ssl:SS1G_14460"/>
<reference evidence="12" key="1">
    <citation type="journal article" date="2017" name="Genome Biol. Evol.">
        <title>The complete genome sequence of the phytopathogenic fungus Sclerotinia sclerotiorum reveals insights into the genome architecture of broad host range pathogens.</title>
        <authorList>
            <person name="Derbyshire M."/>
            <person name="Denton-Giles M."/>
            <person name="Hegedus D."/>
            <person name="Seifbarghy S."/>
            <person name="Rollins J."/>
            <person name="van Kan J."/>
            <person name="Seidl M.F."/>
            <person name="Faino L."/>
            <person name="Mbengue M."/>
            <person name="Navaud O."/>
            <person name="Raffaele S."/>
            <person name="Hammond-Kosack K."/>
            <person name="Heard S."/>
            <person name="Oliver R."/>
        </authorList>
    </citation>
    <scope>NUCLEOTIDE SEQUENCE [LARGE SCALE GENOMIC DNA]</scope>
    <source>
        <strain evidence="12">ATCC 18683 / 1980 / Ss-1</strain>
    </source>
</reference>
<comment type="function">
    <text evidence="9">Splits internally a 1,3-beta-glucan molecule and transfers the newly generated reducing end (the donor) to the non-reducing end of another 1,3-beta-glucan molecule (the acceptor) forming a 1,3-beta linkage, resulting in the elongation of 1,3-beta-glucan chains in the cell wall.</text>
</comment>
<evidence type="ECO:0000313" key="12">
    <source>
        <dbReference type="Proteomes" id="UP000177798"/>
    </source>
</evidence>
<keyword evidence="6 9" id="KW-0472">Membrane</keyword>
<dbReference type="EMBL" id="CP017824">
    <property type="protein sequence ID" value="APA13786.1"/>
    <property type="molecule type" value="Genomic_DNA"/>
</dbReference>
<dbReference type="GO" id="GO:0042124">
    <property type="term" value="F:1,3-beta-glucanosyltransferase activity"/>
    <property type="evidence" value="ECO:0007669"/>
    <property type="project" value="UniProtKB-ARBA"/>
</dbReference>
<keyword evidence="3 9" id="KW-0336">GPI-anchor</keyword>
<dbReference type="PANTHER" id="PTHR31468">
    <property type="entry name" value="1,3-BETA-GLUCANOSYLTRANSFERASE GAS1"/>
    <property type="match status" value="1"/>
</dbReference>
<dbReference type="GO" id="GO:0005886">
    <property type="term" value="C:plasma membrane"/>
    <property type="evidence" value="ECO:0007669"/>
    <property type="project" value="UniProtKB-SubCell"/>
</dbReference>
<dbReference type="InterPro" id="IPR004886">
    <property type="entry name" value="Glucanosyltransferase"/>
</dbReference>
<gene>
    <name evidence="11" type="ORF">sscle_11g085560</name>
</gene>
<evidence type="ECO:0000256" key="9">
    <source>
        <dbReference type="RuleBase" id="RU361209"/>
    </source>
</evidence>
<evidence type="ECO:0000256" key="3">
    <source>
        <dbReference type="ARBA" id="ARBA00022622"/>
    </source>
</evidence>
<evidence type="ECO:0000256" key="8">
    <source>
        <dbReference type="ARBA" id="ARBA00023288"/>
    </source>
</evidence>
<proteinExistence type="inferred from homology"/>
<evidence type="ECO:0000256" key="7">
    <source>
        <dbReference type="ARBA" id="ARBA00023180"/>
    </source>
</evidence>
<dbReference type="SUPFAM" id="SSF51445">
    <property type="entry name" value="(Trans)glycosidases"/>
    <property type="match status" value="1"/>
</dbReference>
<keyword evidence="4 9" id="KW-0808">Transferase</keyword>
<dbReference type="AlphaFoldDB" id="A0A1D9QFQ8"/>
<evidence type="ECO:0000313" key="11">
    <source>
        <dbReference type="EMBL" id="APA13786.1"/>
    </source>
</evidence>
<feature type="compositionally biased region" description="Low complexity" evidence="10">
    <location>
        <begin position="339"/>
        <end position="357"/>
    </location>
</feature>
<protein>
    <recommendedName>
        <fullName evidence="9">1,3-beta-glucanosyltransferase</fullName>
        <ecNumber evidence="9">2.4.1.-</ecNumber>
    </recommendedName>
</protein>
<feature type="compositionally biased region" description="Low complexity" evidence="10">
    <location>
        <begin position="405"/>
        <end position="440"/>
    </location>
</feature>
<evidence type="ECO:0000256" key="4">
    <source>
        <dbReference type="ARBA" id="ARBA00022679"/>
    </source>
</evidence>
<dbReference type="InterPro" id="IPR017853">
    <property type="entry name" value="GH"/>
</dbReference>
<feature type="signal peptide" evidence="9">
    <location>
        <begin position="1"/>
        <end position="21"/>
    </location>
</feature>
<evidence type="ECO:0000256" key="2">
    <source>
        <dbReference type="ARBA" id="ARBA00007528"/>
    </source>
</evidence>
<keyword evidence="8 9" id="KW-0449">Lipoprotein</keyword>
<dbReference type="PANTHER" id="PTHR31468:SF5">
    <property type="entry name" value="1,3-BETA-GLUCANOSYLTRANSFERASE GAS5"/>
    <property type="match status" value="1"/>
</dbReference>
<feature type="chain" id="PRO_5010398700" description="1,3-beta-glucanosyltransferase" evidence="9">
    <location>
        <begin position="22"/>
        <end position="466"/>
    </location>
</feature>
<accession>A0A1D9QFQ8</accession>